<evidence type="ECO:0000256" key="1">
    <source>
        <dbReference type="ARBA" id="ARBA00010562"/>
    </source>
</evidence>
<dbReference type="NCBIfam" id="TIGR02384">
    <property type="entry name" value="RelB_DinJ"/>
    <property type="match status" value="1"/>
</dbReference>
<dbReference type="PIRSF" id="PIRSF003108">
    <property type="entry name" value="DinJ"/>
    <property type="match status" value="1"/>
</dbReference>
<dbReference type="GO" id="GO:0044010">
    <property type="term" value="P:single-species biofilm formation"/>
    <property type="evidence" value="ECO:0007669"/>
    <property type="project" value="InterPro"/>
</dbReference>
<dbReference type="Proteomes" id="UP000198771">
    <property type="component" value="Unassembled WGS sequence"/>
</dbReference>
<sequence>MGKTAMVRARVEPELKDHAESVFRRLGLNATQAITIFYKQVELRGGLPFDVVVPTATTQRAFEASEAGRDLVVCEDADDMFRKLGI</sequence>
<keyword evidence="2" id="KW-1277">Toxin-antitoxin system</keyword>
<dbReference type="GO" id="GO:0006355">
    <property type="term" value="P:regulation of DNA-templated transcription"/>
    <property type="evidence" value="ECO:0007669"/>
    <property type="project" value="InterPro"/>
</dbReference>
<dbReference type="GO" id="GO:0015643">
    <property type="term" value="F:toxic substance binding"/>
    <property type="evidence" value="ECO:0007669"/>
    <property type="project" value="InterPro"/>
</dbReference>
<dbReference type="InterPro" id="IPR026262">
    <property type="entry name" value="DinJ"/>
</dbReference>
<dbReference type="OrthoDB" id="1666683at2"/>
<dbReference type="GO" id="GO:0006351">
    <property type="term" value="P:DNA-templated transcription"/>
    <property type="evidence" value="ECO:0007669"/>
    <property type="project" value="TreeGrafter"/>
</dbReference>
<accession>A0A1G6E1U3</accession>
<dbReference type="Pfam" id="PF04221">
    <property type="entry name" value="RelB"/>
    <property type="match status" value="1"/>
</dbReference>
<dbReference type="Gene3D" id="1.10.1220.10">
    <property type="entry name" value="Met repressor-like"/>
    <property type="match status" value="1"/>
</dbReference>
<evidence type="ECO:0000313" key="3">
    <source>
        <dbReference type="EMBL" id="SDB51417.1"/>
    </source>
</evidence>
<dbReference type="GO" id="GO:0000987">
    <property type="term" value="F:cis-regulatory region sequence-specific DNA binding"/>
    <property type="evidence" value="ECO:0007669"/>
    <property type="project" value="InterPro"/>
</dbReference>
<evidence type="ECO:0000256" key="2">
    <source>
        <dbReference type="ARBA" id="ARBA00022649"/>
    </source>
</evidence>
<dbReference type="EMBL" id="FMXO01000015">
    <property type="protein sequence ID" value="SDB51417.1"/>
    <property type="molecule type" value="Genomic_DNA"/>
</dbReference>
<dbReference type="STRING" id="617002.SAMN05660653_02541"/>
<dbReference type="PANTHER" id="PTHR38781:SF1">
    <property type="entry name" value="ANTITOXIN DINJ-RELATED"/>
    <property type="match status" value="1"/>
</dbReference>
<keyword evidence="4" id="KW-1185">Reference proteome</keyword>
<name>A0A1G6E1U3_9BACT</name>
<dbReference type="AlphaFoldDB" id="A0A1G6E1U3"/>
<reference evidence="3 4" key="1">
    <citation type="submission" date="2016-10" db="EMBL/GenBank/DDBJ databases">
        <authorList>
            <person name="de Groot N.N."/>
        </authorList>
    </citation>
    <scope>NUCLEOTIDE SEQUENCE [LARGE SCALE GENOMIC DNA]</scope>
    <source>
        <strain evidence="3 4">ASO4-2</strain>
    </source>
</reference>
<dbReference type="PANTHER" id="PTHR38781">
    <property type="entry name" value="ANTITOXIN DINJ-RELATED"/>
    <property type="match status" value="1"/>
</dbReference>
<dbReference type="InterPro" id="IPR013321">
    <property type="entry name" value="Arc_rbn_hlx_hlx"/>
</dbReference>
<evidence type="ECO:0000313" key="4">
    <source>
        <dbReference type="Proteomes" id="UP000198771"/>
    </source>
</evidence>
<organism evidence="3 4">
    <name type="scientific">Desulfonatronum thiosulfatophilum</name>
    <dbReference type="NCBI Taxonomy" id="617002"/>
    <lineage>
        <taxon>Bacteria</taxon>
        <taxon>Pseudomonadati</taxon>
        <taxon>Thermodesulfobacteriota</taxon>
        <taxon>Desulfovibrionia</taxon>
        <taxon>Desulfovibrionales</taxon>
        <taxon>Desulfonatronaceae</taxon>
        <taxon>Desulfonatronum</taxon>
    </lineage>
</organism>
<protein>
    <submittedName>
        <fullName evidence="3">DNA-damage-inducible protein J</fullName>
    </submittedName>
</protein>
<dbReference type="InterPro" id="IPR007337">
    <property type="entry name" value="RelB/DinJ"/>
</dbReference>
<dbReference type="RefSeq" id="WP_092122377.1">
    <property type="nucleotide sequence ID" value="NZ_FMXO01000015.1"/>
</dbReference>
<proteinExistence type="inferred from homology"/>
<gene>
    <name evidence="3" type="ORF">SAMN05660653_02541</name>
</gene>
<comment type="similarity">
    <text evidence="1">Belongs to the RelB/DinJ antitoxin family.</text>
</comment>